<dbReference type="Proteomes" id="UP001302329">
    <property type="component" value="Unassembled WGS sequence"/>
</dbReference>
<feature type="transmembrane region" description="Helical" evidence="9">
    <location>
        <begin position="124"/>
        <end position="148"/>
    </location>
</feature>
<sequence length="247" mass="25544">MGFPFPHGVTSYLSGGVLFIGLGLMIMCLPLGVKAGASSVLSPTLTYVTPLTAERSSGDWPLLFALTMVLGTWLYAATHQAFFVTAVGWWRLALGGLLVEFGTRLSSGCTSGHGLCGVASFSRASLLAVAVFMEVAIVTARIVLLMGVTPMKRLIAILQGGGLFGYGLALSGMARPEVVLSFLELRDLGLLLVMAAALASLGIGNGPVLIGLAGIFVGAYLQGVQPVEGAAFQGVRVDGANQLGFEH</sequence>
<gene>
    <name evidence="10" type="ORF">VB739_13435</name>
</gene>
<protein>
    <submittedName>
        <fullName evidence="10">YeeE/YedE thiosulfate transporter family protein</fullName>
    </submittedName>
</protein>
<evidence type="ECO:0000256" key="1">
    <source>
        <dbReference type="ARBA" id="ARBA00004429"/>
    </source>
</evidence>
<dbReference type="Pfam" id="PF04143">
    <property type="entry name" value="Sulf_transp"/>
    <property type="match status" value="1"/>
</dbReference>
<keyword evidence="5 9" id="KW-0812">Transmembrane</keyword>
<keyword evidence="2" id="KW-0813">Transport</keyword>
<evidence type="ECO:0000313" key="10">
    <source>
        <dbReference type="EMBL" id="MEA5443559.1"/>
    </source>
</evidence>
<evidence type="ECO:0000256" key="4">
    <source>
        <dbReference type="ARBA" id="ARBA00022519"/>
    </source>
</evidence>
<dbReference type="EMBL" id="JAYGHY010000055">
    <property type="protein sequence ID" value="MEA5443559.1"/>
    <property type="molecule type" value="Genomic_DNA"/>
</dbReference>
<reference evidence="10 11" key="1">
    <citation type="submission" date="2023-12" db="EMBL/GenBank/DDBJ databases">
        <title>Baltic Sea Cyanobacteria.</title>
        <authorList>
            <person name="Delbaje E."/>
            <person name="Fewer D.P."/>
            <person name="Shishido T.K."/>
        </authorList>
    </citation>
    <scope>NUCLEOTIDE SEQUENCE [LARGE SCALE GENOMIC DNA]</scope>
    <source>
        <strain evidence="10 11">UHCC 0281</strain>
    </source>
</reference>
<evidence type="ECO:0000256" key="5">
    <source>
        <dbReference type="ARBA" id="ARBA00022692"/>
    </source>
</evidence>
<keyword evidence="6 9" id="KW-1133">Transmembrane helix</keyword>
<feature type="transmembrane region" description="Helical" evidence="9">
    <location>
        <begin position="188"/>
        <end position="221"/>
    </location>
</feature>
<dbReference type="InterPro" id="IPR007272">
    <property type="entry name" value="Sulf_transp_TsuA/YedE"/>
</dbReference>
<evidence type="ECO:0000256" key="7">
    <source>
        <dbReference type="ARBA" id="ARBA00023136"/>
    </source>
</evidence>
<name>A0ABU5SYG6_9CYAN</name>
<evidence type="ECO:0000256" key="8">
    <source>
        <dbReference type="ARBA" id="ARBA00035655"/>
    </source>
</evidence>
<evidence type="ECO:0000256" key="3">
    <source>
        <dbReference type="ARBA" id="ARBA00022475"/>
    </source>
</evidence>
<dbReference type="PANTHER" id="PTHR30574">
    <property type="entry name" value="INNER MEMBRANE PROTEIN YEDE"/>
    <property type="match status" value="1"/>
</dbReference>
<evidence type="ECO:0000256" key="9">
    <source>
        <dbReference type="SAM" id="Phobius"/>
    </source>
</evidence>
<keyword evidence="3" id="KW-1003">Cell membrane</keyword>
<evidence type="ECO:0000256" key="2">
    <source>
        <dbReference type="ARBA" id="ARBA00022448"/>
    </source>
</evidence>
<organism evidence="10 11">
    <name type="scientific">Cyanobium gracile UHCC 0281</name>
    <dbReference type="NCBI Taxonomy" id="3110309"/>
    <lineage>
        <taxon>Bacteria</taxon>
        <taxon>Bacillati</taxon>
        <taxon>Cyanobacteriota</taxon>
        <taxon>Cyanophyceae</taxon>
        <taxon>Synechococcales</taxon>
        <taxon>Prochlorococcaceae</taxon>
        <taxon>Cyanobium</taxon>
    </lineage>
</organism>
<dbReference type="PANTHER" id="PTHR30574:SF1">
    <property type="entry name" value="SULPHUR TRANSPORT DOMAIN-CONTAINING PROTEIN"/>
    <property type="match status" value="1"/>
</dbReference>
<dbReference type="RefSeq" id="WP_323357542.1">
    <property type="nucleotide sequence ID" value="NZ_JAYGHY010000055.1"/>
</dbReference>
<keyword evidence="4" id="KW-0997">Cell inner membrane</keyword>
<comment type="subcellular location">
    <subcellularLocation>
        <location evidence="1">Cell inner membrane</location>
        <topology evidence="1">Multi-pass membrane protein</topology>
    </subcellularLocation>
</comment>
<comment type="similarity">
    <text evidence="8">Belongs to the TsuA/YedE (TC 9.B.102) family.</text>
</comment>
<keyword evidence="11" id="KW-1185">Reference proteome</keyword>
<evidence type="ECO:0000256" key="6">
    <source>
        <dbReference type="ARBA" id="ARBA00022989"/>
    </source>
</evidence>
<evidence type="ECO:0000313" key="11">
    <source>
        <dbReference type="Proteomes" id="UP001302329"/>
    </source>
</evidence>
<feature type="transmembrane region" description="Helical" evidence="9">
    <location>
        <begin position="12"/>
        <end position="33"/>
    </location>
</feature>
<comment type="caution">
    <text evidence="10">The sequence shown here is derived from an EMBL/GenBank/DDBJ whole genome shotgun (WGS) entry which is preliminary data.</text>
</comment>
<feature type="transmembrane region" description="Helical" evidence="9">
    <location>
        <begin position="154"/>
        <end position="176"/>
    </location>
</feature>
<proteinExistence type="inferred from homology"/>
<feature type="transmembrane region" description="Helical" evidence="9">
    <location>
        <begin position="60"/>
        <end position="76"/>
    </location>
</feature>
<accession>A0ABU5SYG6</accession>
<keyword evidence="7 9" id="KW-0472">Membrane</keyword>